<sequence>MEREETSTLPLRSREQPQMHSQFTVKSSCLCYGDLHNIWVGAGSPIQGFPNPAPEFSDTVRVHKLEYNVSALKGTWKTFHLVDIGSQIVRAWFACHSSVNPEEEIDKILRVSGSPYELESGSNVNNAETAAEGVLVINRYDWGYYDQRGMAEAGDAGDVESVGKYGHCVGLVDLENAKEQALQWKGQDNAERDEAEAGAWLYIPYAEYLFGRFGFDEEHAAARSFLFFTESTSFMYTGFQGMSYPLRKEESPEEIFTRHLNSGEQFDGLDIMRKLYSWVEYPAESDCLGPFDTSESLLEESDWDALRLYTQDPREDAQVRTFGEPLKELIFALLNNLALTCLMRFIEPISSADSIQAVATTLCPKHAEGDLMDKYLYECLVETKEKIIPDFNVAVIESRIKGFLVRQCGDNALLNDSEFIGRVRQYLTYPFTETLELAGIRALDGHHTSIVTSDIRLAICQDPALSSLFKFCKVLWYGTN</sequence>
<dbReference type="GO" id="GO:0046982">
    <property type="term" value="F:protein heterodimerization activity"/>
    <property type="evidence" value="ECO:0007669"/>
    <property type="project" value="InterPro"/>
</dbReference>
<name>A0A2J6S4M5_HYAVF</name>
<gene>
    <name evidence="1" type="ORF">L207DRAFT_508516</name>
</gene>
<dbReference type="EMBL" id="KZ613940">
    <property type="protein sequence ID" value="PMD45715.1"/>
    <property type="molecule type" value="Genomic_DNA"/>
</dbReference>
<dbReference type="OrthoDB" id="3535423at2759"/>
<evidence type="ECO:0000313" key="2">
    <source>
        <dbReference type="Proteomes" id="UP000235786"/>
    </source>
</evidence>
<organism evidence="1 2">
    <name type="scientific">Hyaloscypha variabilis (strain UAMH 11265 / GT02V1 / F)</name>
    <name type="common">Meliniomyces variabilis</name>
    <dbReference type="NCBI Taxonomy" id="1149755"/>
    <lineage>
        <taxon>Eukaryota</taxon>
        <taxon>Fungi</taxon>
        <taxon>Dikarya</taxon>
        <taxon>Ascomycota</taxon>
        <taxon>Pezizomycotina</taxon>
        <taxon>Leotiomycetes</taxon>
        <taxon>Helotiales</taxon>
        <taxon>Hyaloscyphaceae</taxon>
        <taxon>Hyaloscypha</taxon>
        <taxon>Hyaloscypha variabilis</taxon>
    </lineage>
</organism>
<dbReference type="Gene3D" id="1.10.20.10">
    <property type="entry name" value="Histone, subunit A"/>
    <property type="match status" value="1"/>
</dbReference>
<proteinExistence type="predicted"/>
<dbReference type="Proteomes" id="UP000235786">
    <property type="component" value="Unassembled WGS sequence"/>
</dbReference>
<reference evidence="1 2" key="1">
    <citation type="submission" date="2016-04" db="EMBL/GenBank/DDBJ databases">
        <title>A degradative enzymes factory behind the ericoid mycorrhizal symbiosis.</title>
        <authorList>
            <consortium name="DOE Joint Genome Institute"/>
            <person name="Martino E."/>
            <person name="Morin E."/>
            <person name="Grelet G."/>
            <person name="Kuo A."/>
            <person name="Kohler A."/>
            <person name="Daghino S."/>
            <person name="Barry K."/>
            <person name="Choi C."/>
            <person name="Cichocki N."/>
            <person name="Clum A."/>
            <person name="Copeland A."/>
            <person name="Hainaut M."/>
            <person name="Haridas S."/>
            <person name="Labutti K."/>
            <person name="Lindquist E."/>
            <person name="Lipzen A."/>
            <person name="Khouja H.-R."/>
            <person name="Murat C."/>
            <person name="Ohm R."/>
            <person name="Olson A."/>
            <person name="Spatafora J."/>
            <person name="Veneault-Fourrey C."/>
            <person name="Henrissat B."/>
            <person name="Grigoriev I."/>
            <person name="Martin F."/>
            <person name="Perotto S."/>
        </authorList>
    </citation>
    <scope>NUCLEOTIDE SEQUENCE [LARGE SCALE GENOMIC DNA]</scope>
    <source>
        <strain evidence="1 2">F</strain>
    </source>
</reference>
<protein>
    <submittedName>
        <fullName evidence="1">Uncharacterized protein</fullName>
    </submittedName>
</protein>
<accession>A0A2J6S4M5</accession>
<evidence type="ECO:0000313" key="1">
    <source>
        <dbReference type="EMBL" id="PMD45715.1"/>
    </source>
</evidence>
<keyword evidence="2" id="KW-1185">Reference proteome</keyword>
<dbReference type="InterPro" id="IPR009072">
    <property type="entry name" value="Histone-fold"/>
</dbReference>
<dbReference type="AlphaFoldDB" id="A0A2J6S4M5"/>